<evidence type="ECO:0000256" key="4">
    <source>
        <dbReference type="ARBA" id="ARBA00022692"/>
    </source>
</evidence>
<reference evidence="9 10" key="1">
    <citation type="submission" date="2019-08" db="EMBL/GenBank/DDBJ databases">
        <title>In-depth cultivation of the pig gut microbiome towards novel bacterial diversity and tailored functional studies.</title>
        <authorList>
            <person name="Wylensek D."/>
            <person name="Hitch T.C.A."/>
            <person name="Clavel T."/>
        </authorList>
    </citation>
    <scope>NUCLEOTIDE SEQUENCE [LARGE SCALE GENOMIC DNA]</scope>
    <source>
        <strain evidence="9 10">BL-389-WT-3D</strain>
    </source>
</reference>
<sequence>MERLSLSEYITKVVWPAFGVTMRILIATVILATILGLIMAMLLTVTKKDGIKPNKFIFNTLDFLINIIRSFPFLILLVSLVPVTRFIMGTSIGERAAIFPLTVSMSPFVARLIASHMDSVEKQLIEAAQSFGALPRQILWHVIMVEAVPGIVSVISFTFVTGLGATTAAGMVGAGGLGSIAMRYGYSNFNDKIMYSTVLILIILVQIIQYIGDWVYRKVK</sequence>
<dbReference type="PROSITE" id="PS50928">
    <property type="entry name" value="ABC_TM1"/>
    <property type="match status" value="1"/>
</dbReference>
<accession>A0A844F514</accession>
<feature type="transmembrane region" description="Helical" evidence="7">
    <location>
        <begin position="63"/>
        <end position="84"/>
    </location>
</feature>
<feature type="transmembrane region" description="Helical" evidence="7">
    <location>
        <begin position="165"/>
        <end position="186"/>
    </location>
</feature>
<evidence type="ECO:0000256" key="6">
    <source>
        <dbReference type="ARBA" id="ARBA00023136"/>
    </source>
</evidence>
<dbReference type="RefSeq" id="WP_004607034.1">
    <property type="nucleotide sequence ID" value="NZ_AP024846.1"/>
</dbReference>
<evidence type="ECO:0000256" key="2">
    <source>
        <dbReference type="ARBA" id="ARBA00022448"/>
    </source>
</evidence>
<dbReference type="Proteomes" id="UP000462363">
    <property type="component" value="Unassembled WGS sequence"/>
</dbReference>
<evidence type="ECO:0000259" key="8">
    <source>
        <dbReference type="PROSITE" id="PS50928"/>
    </source>
</evidence>
<evidence type="ECO:0000313" key="9">
    <source>
        <dbReference type="EMBL" id="MSS39546.1"/>
    </source>
</evidence>
<comment type="similarity">
    <text evidence="7">Belongs to the binding-protein-dependent transport system permease family.</text>
</comment>
<dbReference type="GeneID" id="62696484"/>
<keyword evidence="3" id="KW-1003">Cell membrane</keyword>
<dbReference type="GO" id="GO:0005886">
    <property type="term" value="C:plasma membrane"/>
    <property type="evidence" value="ECO:0007669"/>
    <property type="project" value="UniProtKB-SubCell"/>
</dbReference>
<dbReference type="SUPFAM" id="SSF161098">
    <property type="entry name" value="MetI-like"/>
    <property type="match status" value="1"/>
</dbReference>
<feature type="transmembrane region" description="Helical" evidence="7">
    <location>
        <begin position="20"/>
        <end position="43"/>
    </location>
</feature>
<proteinExistence type="inferred from homology"/>
<dbReference type="PANTHER" id="PTHR30450:SF14">
    <property type="entry name" value="TRANSPORTER, PERMEASE PROTEIN, PUTATIVE-RELATED"/>
    <property type="match status" value="1"/>
</dbReference>
<evidence type="ECO:0000256" key="5">
    <source>
        <dbReference type="ARBA" id="ARBA00022989"/>
    </source>
</evidence>
<keyword evidence="4 7" id="KW-0812">Transmembrane</keyword>
<evidence type="ECO:0000256" key="7">
    <source>
        <dbReference type="RuleBase" id="RU363032"/>
    </source>
</evidence>
<evidence type="ECO:0000313" key="10">
    <source>
        <dbReference type="Proteomes" id="UP000462363"/>
    </source>
</evidence>
<dbReference type="InterPro" id="IPR035906">
    <property type="entry name" value="MetI-like_sf"/>
</dbReference>
<dbReference type="Gene3D" id="1.10.3720.10">
    <property type="entry name" value="MetI-like"/>
    <property type="match status" value="1"/>
</dbReference>
<dbReference type="EMBL" id="VUMB01000006">
    <property type="protein sequence ID" value="MSS39546.1"/>
    <property type="molecule type" value="Genomic_DNA"/>
</dbReference>
<comment type="subcellular location">
    <subcellularLocation>
        <location evidence="1 7">Cell membrane</location>
        <topology evidence="1 7">Multi-pass membrane protein</topology>
    </subcellularLocation>
</comment>
<dbReference type="CDD" id="cd06261">
    <property type="entry name" value="TM_PBP2"/>
    <property type="match status" value="1"/>
</dbReference>
<dbReference type="InterPro" id="IPR000515">
    <property type="entry name" value="MetI-like"/>
</dbReference>
<keyword evidence="5 7" id="KW-1133">Transmembrane helix</keyword>
<feature type="transmembrane region" description="Helical" evidence="7">
    <location>
        <begin position="138"/>
        <end position="159"/>
    </location>
</feature>
<organism evidence="9 10">
    <name type="scientific">Clostridium scindens (strain JCM 10418 / VPI 12708)</name>
    <dbReference type="NCBI Taxonomy" id="29347"/>
    <lineage>
        <taxon>Bacteria</taxon>
        <taxon>Bacillati</taxon>
        <taxon>Bacillota</taxon>
        <taxon>Clostridia</taxon>
        <taxon>Lachnospirales</taxon>
        <taxon>Lachnospiraceae</taxon>
    </lineage>
</organism>
<feature type="domain" description="ABC transmembrane type-1" evidence="8">
    <location>
        <begin position="18"/>
        <end position="212"/>
    </location>
</feature>
<name>A0A844F514_CLOSV</name>
<gene>
    <name evidence="9" type="ORF">FYJ37_04010</name>
</gene>
<dbReference type="AlphaFoldDB" id="A0A844F514"/>
<feature type="transmembrane region" description="Helical" evidence="7">
    <location>
        <begin position="193"/>
        <end position="212"/>
    </location>
</feature>
<comment type="caution">
    <text evidence="9">The sequence shown here is derived from an EMBL/GenBank/DDBJ whole genome shotgun (WGS) entry which is preliminary data.</text>
</comment>
<dbReference type="InterPro" id="IPR051322">
    <property type="entry name" value="AA_ABC_Transporter_Permease"/>
</dbReference>
<dbReference type="PANTHER" id="PTHR30450">
    <property type="entry name" value="ABC TRANSPORTER PERMEASE"/>
    <property type="match status" value="1"/>
</dbReference>
<keyword evidence="6 7" id="KW-0472">Membrane</keyword>
<dbReference type="GO" id="GO:0048473">
    <property type="term" value="P:D-methionine transmembrane transport"/>
    <property type="evidence" value="ECO:0007669"/>
    <property type="project" value="TreeGrafter"/>
</dbReference>
<evidence type="ECO:0000256" key="3">
    <source>
        <dbReference type="ARBA" id="ARBA00022475"/>
    </source>
</evidence>
<dbReference type="Pfam" id="PF00528">
    <property type="entry name" value="BPD_transp_1"/>
    <property type="match status" value="1"/>
</dbReference>
<keyword evidence="2 7" id="KW-0813">Transport</keyword>
<evidence type="ECO:0000256" key="1">
    <source>
        <dbReference type="ARBA" id="ARBA00004651"/>
    </source>
</evidence>
<protein>
    <submittedName>
        <fullName evidence="9">ABC transporter permease</fullName>
    </submittedName>
</protein>